<protein>
    <submittedName>
        <fullName evidence="2">Uncharacterized protein</fullName>
    </submittedName>
</protein>
<dbReference type="AlphaFoldDB" id="A0A923LWN4"/>
<name>A0A923LWN4_9FIRM</name>
<proteinExistence type="predicted"/>
<reference evidence="2" key="1">
    <citation type="submission" date="2020-08" db="EMBL/GenBank/DDBJ databases">
        <title>Genome public.</title>
        <authorList>
            <person name="Liu C."/>
            <person name="Sun Q."/>
        </authorList>
    </citation>
    <scope>NUCLEOTIDE SEQUENCE</scope>
    <source>
        <strain evidence="2">NSJ-28</strain>
    </source>
</reference>
<feature type="compositionally biased region" description="Low complexity" evidence="1">
    <location>
        <begin position="76"/>
        <end position="88"/>
    </location>
</feature>
<organism evidence="2 3">
    <name type="scientific">Agathobaculum faecis</name>
    <dbReference type="NCBI Taxonomy" id="2763013"/>
    <lineage>
        <taxon>Bacteria</taxon>
        <taxon>Bacillati</taxon>
        <taxon>Bacillota</taxon>
        <taxon>Clostridia</taxon>
        <taxon>Eubacteriales</taxon>
        <taxon>Butyricicoccaceae</taxon>
        <taxon>Agathobaculum</taxon>
    </lineage>
</organism>
<evidence type="ECO:0000313" key="3">
    <source>
        <dbReference type="Proteomes" id="UP000606499"/>
    </source>
</evidence>
<keyword evidence="3" id="KW-1185">Reference proteome</keyword>
<evidence type="ECO:0000313" key="2">
    <source>
        <dbReference type="EMBL" id="MBC5725284.1"/>
    </source>
</evidence>
<feature type="region of interest" description="Disordered" evidence="1">
    <location>
        <begin position="315"/>
        <end position="348"/>
    </location>
</feature>
<dbReference type="EMBL" id="JACOPL010000006">
    <property type="protein sequence ID" value="MBC5725284.1"/>
    <property type="molecule type" value="Genomic_DNA"/>
</dbReference>
<feature type="region of interest" description="Disordered" evidence="1">
    <location>
        <begin position="69"/>
        <end position="103"/>
    </location>
</feature>
<dbReference type="RefSeq" id="WP_054326470.1">
    <property type="nucleotide sequence ID" value="NZ_JACOPL010000006.1"/>
</dbReference>
<sequence>MQHAWVKRRQAQAAVPPVTEKDTRRQLAWAAGSEFFSHRDPLYHITEDFRQTFDEIGRRHAAALAGESAGGFTRTEQAAQPPQWAEQQTGPVRDAQKPNPTNAKDLYQMRWSDNQDMVRRFSETAFQRGTLAGAVMAGTGKMMLVSCLKRTVGQSQPVREQQRRLFEGGSQQRVIPGHGPDSVVFNRGFADSAVGLVVDTLADARQMVESMADLAAGKSDMGAGGGAQALRRMYPFLDDSRERALAGQYSARLRESGDDGERQLLQNAYVRVQAMIGKKAQMRNEFINKLRLIADRATEALTLFEAPSFTDELVQAVEQAETPPEPPDQPNGSAPRPPQDGEDGHAAE</sequence>
<gene>
    <name evidence="2" type="ORF">H8S45_07410</name>
</gene>
<comment type="caution">
    <text evidence="2">The sequence shown here is derived from an EMBL/GenBank/DDBJ whole genome shotgun (WGS) entry which is preliminary data.</text>
</comment>
<dbReference type="Proteomes" id="UP000606499">
    <property type="component" value="Unassembled WGS sequence"/>
</dbReference>
<accession>A0A923LWN4</accession>
<evidence type="ECO:0000256" key="1">
    <source>
        <dbReference type="SAM" id="MobiDB-lite"/>
    </source>
</evidence>